<dbReference type="AlphaFoldDB" id="A0AAE1CPD2"/>
<keyword evidence="2" id="KW-1185">Reference proteome</keyword>
<evidence type="ECO:0000313" key="1">
    <source>
        <dbReference type="EMBL" id="KAK3725279.1"/>
    </source>
</evidence>
<sequence length="69" mass="8409">MRQVENKLEVSSYLAYREPITPISHRLEYSPLQKFRLIKRKQRSIDPVYEEDLFKQNEQVSFHKRTIEA</sequence>
<gene>
    <name evidence="1" type="ORF">RRG08_005339</name>
</gene>
<accession>A0AAE1CPD2</accession>
<organism evidence="1 2">
    <name type="scientific">Elysia crispata</name>
    <name type="common">lettuce slug</name>
    <dbReference type="NCBI Taxonomy" id="231223"/>
    <lineage>
        <taxon>Eukaryota</taxon>
        <taxon>Metazoa</taxon>
        <taxon>Spiralia</taxon>
        <taxon>Lophotrochozoa</taxon>
        <taxon>Mollusca</taxon>
        <taxon>Gastropoda</taxon>
        <taxon>Heterobranchia</taxon>
        <taxon>Euthyneura</taxon>
        <taxon>Panpulmonata</taxon>
        <taxon>Sacoglossa</taxon>
        <taxon>Placobranchoidea</taxon>
        <taxon>Plakobranchidae</taxon>
        <taxon>Elysia</taxon>
    </lineage>
</organism>
<protein>
    <submittedName>
        <fullName evidence="1">Uncharacterized protein</fullName>
    </submittedName>
</protein>
<evidence type="ECO:0000313" key="2">
    <source>
        <dbReference type="Proteomes" id="UP001283361"/>
    </source>
</evidence>
<reference evidence="1" key="1">
    <citation type="journal article" date="2023" name="G3 (Bethesda)">
        <title>A reference genome for the long-term kleptoplast-retaining sea slug Elysia crispata morphotype clarki.</title>
        <authorList>
            <person name="Eastman K.E."/>
            <person name="Pendleton A.L."/>
            <person name="Shaikh M.A."/>
            <person name="Suttiyut T."/>
            <person name="Ogas R."/>
            <person name="Tomko P."/>
            <person name="Gavelis G."/>
            <person name="Widhalm J.R."/>
            <person name="Wisecaver J.H."/>
        </authorList>
    </citation>
    <scope>NUCLEOTIDE SEQUENCE</scope>
    <source>
        <strain evidence="1">ECLA1</strain>
    </source>
</reference>
<dbReference type="EMBL" id="JAWDGP010007331">
    <property type="protein sequence ID" value="KAK3725279.1"/>
    <property type="molecule type" value="Genomic_DNA"/>
</dbReference>
<name>A0AAE1CPD2_9GAST</name>
<dbReference type="Proteomes" id="UP001283361">
    <property type="component" value="Unassembled WGS sequence"/>
</dbReference>
<comment type="caution">
    <text evidence="1">The sequence shown here is derived from an EMBL/GenBank/DDBJ whole genome shotgun (WGS) entry which is preliminary data.</text>
</comment>
<proteinExistence type="predicted"/>